<organism evidence="1">
    <name type="scientific">uncultured Caudovirales phage</name>
    <dbReference type="NCBI Taxonomy" id="2100421"/>
    <lineage>
        <taxon>Viruses</taxon>
        <taxon>Duplodnaviria</taxon>
        <taxon>Heunggongvirae</taxon>
        <taxon>Uroviricota</taxon>
        <taxon>Caudoviricetes</taxon>
        <taxon>Peduoviridae</taxon>
        <taxon>Maltschvirus</taxon>
        <taxon>Maltschvirus maltsch</taxon>
    </lineage>
</organism>
<sequence>MATNNNKLLFGRIVKVTIDSGSYKGTFDYKELEVRFEVPFDDDAKPNETKVEIFNLSSSTINKIKKGATMTVQAGYKSDYGVLAIGKVTKVLTKRAGVDKITSIYMKEGDDYSHIKVDQNTADAPVKYYANKRYKLKKPLKVETKKVYKLKSGKTSVRKSTRTIKYKTVREAKYRKQSMKITFKKGTTARTIIKRLIRILDIKLAKLSLPRNKVYKKGYTVTGSIEKKLEEVVHDCGASLYYRRGRLVIRSITEGDDERFELKESTGLLDSPEAFEDEKLKGYSVKCLLQHRITTASIIIIKSKTANGKYRVKKGKHVFDGNDFYTEADVI</sequence>
<dbReference type="NCBIfam" id="NF047561">
    <property type="entry name" value="orf58_phage_fam"/>
    <property type="match status" value="1"/>
</dbReference>
<proteinExistence type="predicted"/>
<gene>
    <name evidence="1" type="ORF">10F3_55</name>
</gene>
<reference evidence="1" key="1">
    <citation type="submission" date="2017-06" db="EMBL/GenBank/DDBJ databases">
        <title>Novel phages from South African skin metaviromes.</title>
        <authorList>
            <person name="van Zyl L.J."/>
            <person name="Abrahams Y."/>
            <person name="Stander E.A."/>
            <person name="Kirby B.M."/>
            <person name="Clavaud C."/>
            <person name="Farcet C."/>
            <person name="Breton L."/>
            <person name="Trindade M.I."/>
        </authorList>
    </citation>
    <scope>NUCLEOTIDE SEQUENCE</scope>
</reference>
<protein>
    <submittedName>
        <fullName evidence="1">Uncharacterized protein</fullName>
    </submittedName>
</protein>
<dbReference type="EMBL" id="MF417903">
    <property type="protein sequence ID" value="ASN70240.1"/>
    <property type="molecule type" value="Genomic_DNA"/>
</dbReference>
<name>A0A2H4J4T4_9CAUD</name>
<accession>A0A2H4J4T4</accession>
<evidence type="ECO:0000313" key="1">
    <source>
        <dbReference type="EMBL" id="ASN70240.1"/>
    </source>
</evidence>